<keyword evidence="6" id="KW-0812">Transmembrane</keyword>
<feature type="transmembrane region" description="Helical" evidence="6">
    <location>
        <begin position="27"/>
        <end position="46"/>
    </location>
</feature>
<evidence type="ECO:0000313" key="9">
    <source>
        <dbReference type="Proteomes" id="UP000235116"/>
    </source>
</evidence>
<evidence type="ECO:0000256" key="6">
    <source>
        <dbReference type="SAM" id="Phobius"/>
    </source>
</evidence>
<dbReference type="Gene3D" id="3.30.565.10">
    <property type="entry name" value="Histidine kinase-like ATPase, C-terminal domain"/>
    <property type="match status" value="1"/>
</dbReference>
<evidence type="ECO:0000256" key="1">
    <source>
        <dbReference type="ARBA" id="ARBA00000085"/>
    </source>
</evidence>
<dbReference type="KEGG" id="kak:Kalk_13495"/>
<sequence>MTFNQFLNWGWDPATTDPRQMRRVRTLVSACLLLILIGIPFVARAIQWDLPIRQAFLGTAVSFGLLALWLLRVQRFTLSVHSLAFGVYLGGLNQYLTVGGLESGAVAWWLIVPLIGGLLMGLRTGLVWIVIALLSSLILFYLETHGHTFPNLTPPEARNAQRVVLVVGEFLAVLILMTAYLTQIETSERSLAQKNASLQQQVARAESAEAAAVEASAAKTRFLANMTHELRTPLNSILGFSRRVSQQLDAQLNERQRDGLQLVVDNGEQMLRLVSDLLELSELEAGKLQLGRSAMNLRETVSLLLPDMQRKAGQFGLDVVADAPLPEVLIHGDLSRLKRALETLLRHAVQYCPQGVIRVSGQISGQAVGEQRWVMRVHCEQLCFNDEQLQRIFDRYDHLHSLSERPDLVSGLAMVLAREFVRRHGGDLQVSPHPQRGTLYQLTLPCG</sequence>
<evidence type="ECO:0000256" key="2">
    <source>
        <dbReference type="ARBA" id="ARBA00012438"/>
    </source>
</evidence>
<feature type="transmembrane region" description="Helical" evidence="6">
    <location>
        <begin position="163"/>
        <end position="181"/>
    </location>
</feature>
<keyword evidence="4" id="KW-0418">Kinase</keyword>
<feature type="transmembrane region" description="Helical" evidence="6">
    <location>
        <begin position="109"/>
        <end position="142"/>
    </location>
</feature>
<keyword evidence="3" id="KW-0808">Transferase</keyword>
<dbReference type="InterPro" id="IPR050736">
    <property type="entry name" value="Sensor_HK_Regulatory"/>
</dbReference>
<dbReference type="Proteomes" id="UP000235116">
    <property type="component" value="Chromosome"/>
</dbReference>
<dbReference type="SUPFAM" id="SSF47384">
    <property type="entry name" value="Homodimeric domain of signal transducing histidine kinase"/>
    <property type="match status" value="1"/>
</dbReference>
<dbReference type="PANTHER" id="PTHR43711:SF1">
    <property type="entry name" value="HISTIDINE KINASE 1"/>
    <property type="match status" value="1"/>
</dbReference>
<keyword evidence="9" id="KW-1185">Reference proteome</keyword>
<evidence type="ECO:0000256" key="4">
    <source>
        <dbReference type="ARBA" id="ARBA00022777"/>
    </source>
</evidence>
<organism evidence="8 9">
    <name type="scientific">Ketobacter alkanivorans</name>
    <dbReference type="NCBI Taxonomy" id="1917421"/>
    <lineage>
        <taxon>Bacteria</taxon>
        <taxon>Pseudomonadati</taxon>
        <taxon>Pseudomonadota</taxon>
        <taxon>Gammaproteobacteria</taxon>
        <taxon>Pseudomonadales</taxon>
        <taxon>Ketobacteraceae</taxon>
        <taxon>Ketobacter</taxon>
    </lineage>
</organism>
<dbReference type="GO" id="GO:0000155">
    <property type="term" value="F:phosphorelay sensor kinase activity"/>
    <property type="evidence" value="ECO:0007669"/>
    <property type="project" value="InterPro"/>
</dbReference>
<evidence type="ECO:0000256" key="3">
    <source>
        <dbReference type="ARBA" id="ARBA00022679"/>
    </source>
</evidence>
<proteinExistence type="predicted"/>
<dbReference type="Gene3D" id="1.10.287.130">
    <property type="match status" value="1"/>
</dbReference>
<dbReference type="InterPro" id="IPR003661">
    <property type="entry name" value="HisK_dim/P_dom"/>
</dbReference>
<dbReference type="Pfam" id="PF02518">
    <property type="entry name" value="HATPase_c"/>
    <property type="match status" value="1"/>
</dbReference>
<dbReference type="InterPro" id="IPR005467">
    <property type="entry name" value="His_kinase_dom"/>
</dbReference>
<dbReference type="AlphaFoldDB" id="A0A2K9LM83"/>
<dbReference type="PROSITE" id="PS50109">
    <property type="entry name" value="HIS_KIN"/>
    <property type="match status" value="1"/>
</dbReference>
<dbReference type="SMART" id="SM00388">
    <property type="entry name" value="HisKA"/>
    <property type="match status" value="1"/>
</dbReference>
<feature type="transmembrane region" description="Helical" evidence="6">
    <location>
        <begin position="52"/>
        <end position="71"/>
    </location>
</feature>
<accession>A0A2K9LM83</accession>
<dbReference type="InterPro" id="IPR003594">
    <property type="entry name" value="HATPase_dom"/>
</dbReference>
<dbReference type="OrthoDB" id="5555669at2"/>
<dbReference type="InterPro" id="IPR036097">
    <property type="entry name" value="HisK_dim/P_sf"/>
</dbReference>
<keyword evidence="5" id="KW-0902">Two-component regulatory system</keyword>
<dbReference type="PANTHER" id="PTHR43711">
    <property type="entry name" value="TWO-COMPONENT HISTIDINE KINASE"/>
    <property type="match status" value="1"/>
</dbReference>
<name>A0A2K9LM83_9GAMM</name>
<dbReference type="EMBL" id="CP022684">
    <property type="protein sequence ID" value="AUM13373.1"/>
    <property type="molecule type" value="Genomic_DNA"/>
</dbReference>
<dbReference type="RefSeq" id="WP_101894751.1">
    <property type="nucleotide sequence ID" value="NZ_CP022684.1"/>
</dbReference>
<keyword evidence="6" id="KW-1133">Transmembrane helix</keyword>
<protein>
    <recommendedName>
        <fullName evidence="2">histidine kinase</fullName>
        <ecNumber evidence="2">2.7.13.3</ecNumber>
    </recommendedName>
</protein>
<dbReference type="SUPFAM" id="SSF55874">
    <property type="entry name" value="ATPase domain of HSP90 chaperone/DNA topoisomerase II/histidine kinase"/>
    <property type="match status" value="1"/>
</dbReference>
<dbReference type="InterPro" id="IPR036890">
    <property type="entry name" value="HATPase_C_sf"/>
</dbReference>
<comment type="catalytic activity">
    <reaction evidence="1">
        <text>ATP + protein L-histidine = ADP + protein N-phospho-L-histidine.</text>
        <dbReference type="EC" id="2.7.13.3"/>
    </reaction>
</comment>
<evidence type="ECO:0000259" key="7">
    <source>
        <dbReference type="PROSITE" id="PS50109"/>
    </source>
</evidence>
<gene>
    <name evidence="8" type="ORF">Kalk_13495</name>
</gene>
<dbReference type="Pfam" id="PF00512">
    <property type="entry name" value="HisKA"/>
    <property type="match status" value="1"/>
</dbReference>
<feature type="domain" description="Histidine kinase" evidence="7">
    <location>
        <begin position="225"/>
        <end position="447"/>
    </location>
</feature>
<evidence type="ECO:0000313" key="8">
    <source>
        <dbReference type="EMBL" id="AUM13373.1"/>
    </source>
</evidence>
<reference evidence="9" key="1">
    <citation type="submission" date="2017-08" db="EMBL/GenBank/DDBJ databases">
        <title>Direct submision.</title>
        <authorList>
            <person name="Kim S.-J."/>
            <person name="Rhee S.-K."/>
        </authorList>
    </citation>
    <scope>NUCLEOTIDE SEQUENCE [LARGE SCALE GENOMIC DNA]</scope>
    <source>
        <strain evidence="9">GI5</strain>
    </source>
</reference>
<keyword evidence="6" id="KW-0472">Membrane</keyword>
<feature type="transmembrane region" description="Helical" evidence="6">
    <location>
        <begin position="78"/>
        <end position="97"/>
    </location>
</feature>
<dbReference type="CDD" id="cd00082">
    <property type="entry name" value="HisKA"/>
    <property type="match status" value="1"/>
</dbReference>
<dbReference type="EC" id="2.7.13.3" evidence="2"/>
<evidence type="ECO:0000256" key="5">
    <source>
        <dbReference type="ARBA" id="ARBA00023012"/>
    </source>
</evidence>